<accession>A0A2X4UY47</accession>
<dbReference type="EMBL" id="LS483470">
    <property type="protein sequence ID" value="SQI40718.1"/>
    <property type="molecule type" value="Genomic_DNA"/>
</dbReference>
<protein>
    <submittedName>
        <fullName evidence="1">Uncharacterized protein</fullName>
    </submittedName>
</protein>
<reference evidence="1 2" key="1">
    <citation type="submission" date="2018-06" db="EMBL/GenBank/DDBJ databases">
        <authorList>
            <consortium name="Pathogen Informatics"/>
            <person name="Doyle S."/>
        </authorList>
    </citation>
    <scope>NUCLEOTIDE SEQUENCE [LARGE SCALE GENOMIC DNA]</scope>
    <source>
        <strain evidence="1 2">NCTC12151</strain>
    </source>
</reference>
<name>A0A2X4UY47_9GAMM</name>
<organism evidence="1 2">
    <name type="scientific">Leminorella richardii</name>
    <dbReference type="NCBI Taxonomy" id="158841"/>
    <lineage>
        <taxon>Bacteria</taxon>
        <taxon>Pseudomonadati</taxon>
        <taxon>Pseudomonadota</taxon>
        <taxon>Gammaproteobacteria</taxon>
        <taxon>Enterobacterales</taxon>
        <taxon>Budviciaceae</taxon>
        <taxon>Leminorella</taxon>
    </lineage>
</organism>
<proteinExistence type="predicted"/>
<dbReference type="InterPro" id="IPR045441">
    <property type="entry name" value="DUF6506"/>
</dbReference>
<dbReference type="RefSeq" id="WP_111740240.1">
    <property type="nucleotide sequence ID" value="NZ_LR698987.1"/>
</dbReference>
<dbReference type="KEGG" id="lri:NCTC12151_01704"/>
<evidence type="ECO:0000313" key="1">
    <source>
        <dbReference type="EMBL" id="SQI40718.1"/>
    </source>
</evidence>
<dbReference type="Pfam" id="PF20116">
    <property type="entry name" value="DUF6506"/>
    <property type="match status" value="1"/>
</dbReference>
<dbReference type="AlphaFoldDB" id="A0A2X4UY47"/>
<keyword evidence="2" id="KW-1185">Reference proteome</keyword>
<dbReference type="Proteomes" id="UP000249005">
    <property type="component" value="Chromosome 1"/>
</dbReference>
<evidence type="ECO:0000313" key="2">
    <source>
        <dbReference type="Proteomes" id="UP000249005"/>
    </source>
</evidence>
<sequence>MSLKAAFIFISPEGNADIHHADVCTDSVSVTTCAVNSYQAACDLAIRLVNQGTVAIELCGGFGIEGVAAVKRAVEGKAVVGVVRFDHHPGLQHQSGDSLFS</sequence>
<dbReference type="OrthoDB" id="1551162at2"/>
<gene>
    <name evidence="1" type="ORF">NCTC12151_01704</name>
</gene>